<reference evidence="9" key="1">
    <citation type="submission" date="2022-11" db="EMBL/GenBank/DDBJ databases">
        <title>Hoeflea poritis sp. nov., isolated from scleractinian coral Porites lutea.</title>
        <authorList>
            <person name="Zhang G."/>
            <person name="Wei Q."/>
            <person name="Cai L."/>
        </authorList>
    </citation>
    <scope>NUCLEOTIDE SEQUENCE</scope>
    <source>
        <strain evidence="9">E7-10</strain>
    </source>
</reference>
<dbReference type="InterPro" id="IPR011711">
    <property type="entry name" value="GntR_C"/>
</dbReference>
<proteinExistence type="predicted"/>
<dbReference type="Gene3D" id="1.10.10.10">
    <property type="entry name" value="Winged helix-like DNA-binding domain superfamily/Winged helix DNA-binding domain"/>
    <property type="match status" value="1"/>
</dbReference>
<dbReference type="InterPro" id="IPR000524">
    <property type="entry name" value="Tscrpt_reg_HTH_GntR"/>
</dbReference>
<evidence type="ECO:0000256" key="5">
    <source>
        <dbReference type="ARBA" id="ARBA00037357"/>
    </source>
</evidence>
<dbReference type="InterPro" id="IPR036388">
    <property type="entry name" value="WH-like_DNA-bd_sf"/>
</dbReference>
<gene>
    <name evidence="9" type="ORF">OOZ53_19775</name>
</gene>
<dbReference type="EMBL" id="JAPJZH010000014">
    <property type="protein sequence ID" value="MDA4847610.1"/>
    <property type="molecule type" value="Genomic_DNA"/>
</dbReference>
<evidence type="ECO:0000256" key="3">
    <source>
        <dbReference type="ARBA" id="ARBA00023125"/>
    </source>
</evidence>
<keyword evidence="2" id="KW-0805">Transcription regulation</keyword>
<feature type="domain" description="HTH gntR-type" evidence="8">
    <location>
        <begin position="12"/>
        <end position="80"/>
    </location>
</feature>
<dbReference type="PRINTS" id="PR00035">
    <property type="entry name" value="HTHGNTR"/>
</dbReference>
<keyword evidence="3" id="KW-0238">DNA-binding</keyword>
<dbReference type="SUPFAM" id="SSF48008">
    <property type="entry name" value="GntR ligand-binding domain-like"/>
    <property type="match status" value="1"/>
</dbReference>
<dbReference type="PANTHER" id="PTHR43537">
    <property type="entry name" value="TRANSCRIPTIONAL REGULATOR, GNTR FAMILY"/>
    <property type="match status" value="1"/>
</dbReference>
<organism evidence="9 10">
    <name type="scientific">Hoeflea poritis</name>
    <dbReference type="NCBI Taxonomy" id="2993659"/>
    <lineage>
        <taxon>Bacteria</taxon>
        <taxon>Pseudomonadati</taxon>
        <taxon>Pseudomonadota</taxon>
        <taxon>Alphaproteobacteria</taxon>
        <taxon>Hyphomicrobiales</taxon>
        <taxon>Rhizobiaceae</taxon>
        <taxon>Hoeflea</taxon>
    </lineage>
</organism>
<sequence length="273" mass="30658">MADDIFTRIEHVRTSDEVVQQVESLILDGVLRVGDRLPGERDLSRRLDVSRPILREAIKTLEQRGLLTSRHGGGTFIADVIGEIFSRPVRELIGRHRRATYDYLEYRREVEGFTAAFAAQRATTADTDLLTEIVDAMRVAHRDADFEREAALDVEFHNAVGEAAHNIILLHTLRSCYRLLSDGVFFNRALIFQFSGSGDRLLNQHIAIFEAILAGDSDKAKKSAEHHIEAVAHTLREAERANDWARVAGLRLQQRGKNGAAEPDNRKTRAAAK</sequence>
<evidence type="ECO:0000313" key="9">
    <source>
        <dbReference type="EMBL" id="MDA4847610.1"/>
    </source>
</evidence>
<dbReference type="InterPro" id="IPR008920">
    <property type="entry name" value="TF_FadR/GntR_C"/>
</dbReference>
<comment type="caution">
    <text evidence="9">The sequence shown here is derived from an EMBL/GenBank/DDBJ whole genome shotgun (WGS) entry which is preliminary data.</text>
</comment>
<evidence type="ECO:0000256" key="2">
    <source>
        <dbReference type="ARBA" id="ARBA00023015"/>
    </source>
</evidence>
<protein>
    <recommendedName>
        <fullName evidence="6">Pyruvate dehydrogenase complex repressor</fullName>
    </recommendedName>
</protein>
<keyword evidence="4" id="KW-0804">Transcription</keyword>
<dbReference type="InterPro" id="IPR036390">
    <property type="entry name" value="WH_DNA-bd_sf"/>
</dbReference>
<dbReference type="PROSITE" id="PS50949">
    <property type="entry name" value="HTH_GNTR"/>
    <property type="match status" value="1"/>
</dbReference>
<dbReference type="SMART" id="SM00895">
    <property type="entry name" value="FCD"/>
    <property type="match status" value="1"/>
</dbReference>
<evidence type="ECO:0000256" key="4">
    <source>
        <dbReference type="ARBA" id="ARBA00023163"/>
    </source>
</evidence>
<dbReference type="Gene3D" id="1.20.120.530">
    <property type="entry name" value="GntR ligand-binding domain-like"/>
    <property type="match status" value="1"/>
</dbReference>
<dbReference type="Pfam" id="PF00392">
    <property type="entry name" value="GntR"/>
    <property type="match status" value="1"/>
</dbReference>
<comment type="function">
    <text evidence="5">Transcriptional repressor for the pyruvate dehydrogenase complex genes aceEF and lpd.</text>
</comment>
<feature type="region of interest" description="Disordered" evidence="7">
    <location>
        <begin position="254"/>
        <end position="273"/>
    </location>
</feature>
<name>A0ABT4VSB9_9HYPH</name>
<dbReference type="RefSeq" id="WP_271091448.1">
    <property type="nucleotide sequence ID" value="NZ_JAPJZH010000014.1"/>
</dbReference>
<keyword evidence="1" id="KW-0678">Repressor</keyword>
<evidence type="ECO:0000259" key="8">
    <source>
        <dbReference type="PROSITE" id="PS50949"/>
    </source>
</evidence>
<keyword evidence="10" id="KW-1185">Reference proteome</keyword>
<dbReference type="CDD" id="cd07377">
    <property type="entry name" value="WHTH_GntR"/>
    <property type="match status" value="1"/>
</dbReference>
<evidence type="ECO:0000256" key="6">
    <source>
        <dbReference type="ARBA" id="ARBA00039592"/>
    </source>
</evidence>
<dbReference type="PANTHER" id="PTHR43537:SF34">
    <property type="entry name" value="PYRUVATE DEHYDROGENASE COMPLEX REPRESSOR"/>
    <property type="match status" value="1"/>
</dbReference>
<evidence type="ECO:0000313" key="10">
    <source>
        <dbReference type="Proteomes" id="UP001148313"/>
    </source>
</evidence>
<dbReference type="SUPFAM" id="SSF46785">
    <property type="entry name" value="Winged helix' DNA-binding domain"/>
    <property type="match status" value="1"/>
</dbReference>
<evidence type="ECO:0000256" key="1">
    <source>
        <dbReference type="ARBA" id="ARBA00022491"/>
    </source>
</evidence>
<dbReference type="Proteomes" id="UP001148313">
    <property type="component" value="Unassembled WGS sequence"/>
</dbReference>
<dbReference type="Pfam" id="PF07729">
    <property type="entry name" value="FCD"/>
    <property type="match status" value="1"/>
</dbReference>
<accession>A0ABT4VSB9</accession>
<dbReference type="SMART" id="SM00345">
    <property type="entry name" value="HTH_GNTR"/>
    <property type="match status" value="1"/>
</dbReference>
<evidence type="ECO:0000256" key="7">
    <source>
        <dbReference type="SAM" id="MobiDB-lite"/>
    </source>
</evidence>